<proteinExistence type="predicted"/>
<evidence type="ECO:0000313" key="2">
    <source>
        <dbReference type="EMBL" id="PSK54355.1"/>
    </source>
</evidence>
<organism evidence="2 3">
    <name type="scientific">Elsinoe australis</name>
    <dbReference type="NCBI Taxonomy" id="40998"/>
    <lineage>
        <taxon>Eukaryota</taxon>
        <taxon>Fungi</taxon>
        <taxon>Dikarya</taxon>
        <taxon>Ascomycota</taxon>
        <taxon>Pezizomycotina</taxon>
        <taxon>Dothideomycetes</taxon>
        <taxon>Dothideomycetidae</taxon>
        <taxon>Myriangiales</taxon>
        <taxon>Elsinoaceae</taxon>
        <taxon>Elsinoe</taxon>
    </lineage>
</organism>
<feature type="compositionally biased region" description="Basic and acidic residues" evidence="1">
    <location>
        <begin position="264"/>
        <end position="282"/>
    </location>
</feature>
<feature type="region of interest" description="Disordered" evidence="1">
    <location>
        <begin position="227"/>
        <end position="319"/>
    </location>
</feature>
<comment type="caution">
    <text evidence="2">The sequence shown here is derived from an EMBL/GenBank/DDBJ whole genome shotgun (WGS) entry which is preliminary data.</text>
</comment>
<dbReference type="Proteomes" id="UP000243723">
    <property type="component" value="Unassembled WGS sequence"/>
</dbReference>
<gene>
    <name evidence="2" type="ORF">B9Z65_3474</name>
</gene>
<name>A0A2P8A1L9_9PEZI</name>
<dbReference type="AlphaFoldDB" id="A0A2P8A1L9"/>
<dbReference type="EMBL" id="NHZQ01000083">
    <property type="protein sequence ID" value="PSK54355.1"/>
    <property type="molecule type" value="Genomic_DNA"/>
</dbReference>
<accession>A0A2P8A1L9</accession>
<reference evidence="2 3" key="1">
    <citation type="submission" date="2017-05" db="EMBL/GenBank/DDBJ databases">
        <title>Draft genome sequence of Elsinoe australis.</title>
        <authorList>
            <person name="Cheng Q."/>
        </authorList>
    </citation>
    <scope>NUCLEOTIDE SEQUENCE [LARGE SCALE GENOMIC DNA]</scope>
    <source>
        <strain evidence="2 3">NL1</strain>
    </source>
</reference>
<feature type="compositionally biased region" description="Polar residues" evidence="1">
    <location>
        <begin position="126"/>
        <end position="157"/>
    </location>
</feature>
<sequence>MSLTTNFTERDMEIMIGAILSVRGKLEPDNQKLAEIIGSKKKASANTAWYNTNKKIQGSSKPTLTARDKEIIIGVLLALKTKLEPNLNRLATILNVNKKVHAWAEEKEGKNVINALFEPYGGSKASKPSNTKAAETGADQQDGTTTVAPLPNHNTAPTAKKRRATKQLVRQEVASTIAGIGNRSIATILADDEAEIEARAAKKAKPTRTIFNSLDINAGAQQPLAGIDDYNKGSSGDAFGARNESSIGGSESGASHDSGSDGSPRSDDDVYRTGSSKDDVRVKGRNGRSGNVSVKDEEEPISLSARIGVVKEEPTEDVW</sequence>
<feature type="region of interest" description="Disordered" evidence="1">
    <location>
        <begin position="123"/>
        <end position="164"/>
    </location>
</feature>
<evidence type="ECO:0000256" key="1">
    <source>
        <dbReference type="SAM" id="MobiDB-lite"/>
    </source>
</evidence>
<feature type="compositionally biased region" description="Low complexity" evidence="1">
    <location>
        <begin position="244"/>
        <end position="263"/>
    </location>
</feature>
<keyword evidence="3" id="KW-1185">Reference proteome</keyword>
<evidence type="ECO:0000313" key="3">
    <source>
        <dbReference type="Proteomes" id="UP000243723"/>
    </source>
</evidence>
<protein>
    <submittedName>
        <fullName evidence="2">Uncharacterized protein</fullName>
    </submittedName>
</protein>